<dbReference type="RefSeq" id="WP_324776432.1">
    <property type="nucleotide sequence ID" value="NZ_BAAATS010000002.1"/>
</dbReference>
<gene>
    <name evidence="3" type="ORF">OKJ48_42175</name>
</gene>
<dbReference type="InterPro" id="IPR002104">
    <property type="entry name" value="Integrase_catalytic"/>
</dbReference>
<feature type="domain" description="Tyr recombinase" evidence="2">
    <location>
        <begin position="232"/>
        <end position="446"/>
    </location>
</feature>
<dbReference type="EMBL" id="JAOZYB010000368">
    <property type="protein sequence ID" value="MEB3966795.1"/>
    <property type="molecule type" value="Genomic_DNA"/>
</dbReference>
<dbReference type="PANTHER" id="PTHR30349:SF64">
    <property type="entry name" value="PROPHAGE INTEGRASE INTD-RELATED"/>
    <property type="match status" value="1"/>
</dbReference>
<keyword evidence="4" id="KW-1185">Reference proteome</keyword>
<keyword evidence="1" id="KW-0233">DNA recombination</keyword>
<dbReference type="PROSITE" id="PS51898">
    <property type="entry name" value="TYR_RECOMBINASE"/>
    <property type="match status" value="1"/>
</dbReference>
<dbReference type="InterPro" id="IPR011010">
    <property type="entry name" value="DNA_brk_join_enz"/>
</dbReference>
<evidence type="ECO:0000259" key="2">
    <source>
        <dbReference type="PROSITE" id="PS51898"/>
    </source>
</evidence>
<comment type="caution">
    <text evidence="3">The sequence shown here is derived from an EMBL/GenBank/DDBJ whole genome shotgun (WGS) entry which is preliminary data.</text>
</comment>
<dbReference type="Gene3D" id="1.10.443.10">
    <property type="entry name" value="Intergrase catalytic core"/>
    <property type="match status" value="1"/>
</dbReference>
<dbReference type="Proteomes" id="UP001352223">
    <property type="component" value="Unassembled WGS sequence"/>
</dbReference>
<evidence type="ECO:0000313" key="4">
    <source>
        <dbReference type="Proteomes" id="UP001352223"/>
    </source>
</evidence>
<dbReference type="PANTHER" id="PTHR30349">
    <property type="entry name" value="PHAGE INTEGRASE-RELATED"/>
    <property type="match status" value="1"/>
</dbReference>
<protein>
    <submittedName>
        <fullName evidence="3">Site-specific integrase</fullName>
    </submittedName>
</protein>
<proteinExistence type="predicted"/>
<accession>A0ABU6CQZ5</accession>
<dbReference type="InterPro" id="IPR013762">
    <property type="entry name" value="Integrase-like_cat_sf"/>
</dbReference>
<evidence type="ECO:0000256" key="1">
    <source>
        <dbReference type="ARBA" id="ARBA00023172"/>
    </source>
</evidence>
<dbReference type="SUPFAM" id="SSF56349">
    <property type="entry name" value="DNA breaking-rejoining enzymes"/>
    <property type="match status" value="1"/>
</dbReference>
<organism evidence="3 4">
    <name type="scientific">Streptomyces kunmingensis</name>
    <dbReference type="NCBI Taxonomy" id="68225"/>
    <lineage>
        <taxon>Bacteria</taxon>
        <taxon>Bacillati</taxon>
        <taxon>Actinomycetota</taxon>
        <taxon>Actinomycetes</taxon>
        <taxon>Kitasatosporales</taxon>
        <taxon>Streptomycetaceae</taxon>
        <taxon>Streptomyces</taxon>
    </lineage>
</organism>
<name>A0ABU6CQZ5_9ACTN</name>
<sequence length="470" mass="52299">MPLTYDVRIYSIETRRDRPKPYRVRWLVGSQKHSKSYTVKAQADGRRSELMTALRKGDQFDVETGLPASELRALNGSVTWYEHTRAYIDRRWDRLPAKSRRNDADALATITPALVKSTAGRPSARALRSALYGWAYNRSRWDQEHPAEVVDALRWLEKNSLPVSALEDPETLRVALDALSTLLDGTRAAGRTANRKRACLSDVLGLAVERRYFTIPVNPLTTVKWSPPKSTEEVDPASVANPRQVRDLLAGVRAQGDRGAHLEAFFGCLYYAAMRPAEAVGLTASQCYLPKRGWGRLTLRGGIVHAGHGWTDDNRAHQDRHLKARAARDSRVVPIPPHFVAMLRWHVIRYGAAPDGRLFRTSRGGVIQDTGYGEVWAEARGEALSPTEAASPLARRPYDLRCAGVSFWLFSGVDPMEVARRAGHSVAVLLRVYAKVLAQAQDRANRQIEAGLREWDGNGASPGGRLGDTR</sequence>
<dbReference type="InterPro" id="IPR050090">
    <property type="entry name" value="Tyrosine_recombinase_XerCD"/>
</dbReference>
<reference evidence="3 4" key="1">
    <citation type="submission" date="2022-10" db="EMBL/GenBank/DDBJ databases">
        <authorList>
            <person name="Xie J."/>
            <person name="Shen N."/>
        </authorList>
    </citation>
    <scope>NUCLEOTIDE SEQUENCE [LARGE SCALE GENOMIC DNA]</scope>
    <source>
        <strain evidence="3 4">DSM 41681</strain>
    </source>
</reference>
<evidence type="ECO:0000313" key="3">
    <source>
        <dbReference type="EMBL" id="MEB3966795.1"/>
    </source>
</evidence>